<feature type="region of interest" description="Disordered" evidence="1">
    <location>
        <begin position="160"/>
        <end position="181"/>
    </location>
</feature>
<evidence type="ECO:0000313" key="3">
    <source>
        <dbReference type="EMBL" id="MFC5133523.1"/>
    </source>
</evidence>
<feature type="compositionally biased region" description="Basic and acidic residues" evidence="1">
    <location>
        <begin position="166"/>
        <end position="181"/>
    </location>
</feature>
<keyword evidence="2" id="KW-0472">Membrane</keyword>
<reference evidence="3 4" key="1">
    <citation type="journal article" date="2019" name="Int. J. Syst. Evol. Microbiol.">
        <title>The Global Catalogue of Microorganisms (GCM) 10K type strain sequencing project: providing services to taxonomists for standard genome sequencing and annotation.</title>
        <authorList>
            <consortium name="The Broad Institute Genomics Platform"/>
            <consortium name="The Broad Institute Genome Sequencing Center for Infectious Disease"/>
            <person name="Wu L."/>
            <person name="Ma J."/>
        </authorList>
    </citation>
    <scope>NUCLEOTIDE SEQUENCE [LARGE SCALE GENOMIC DNA]</scope>
    <source>
        <strain evidence="3 4">CGMCC 1.16026</strain>
    </source>
</reference>
<protein>
    <recommendedName>
        <fullName evidence="5">DUF4129 domain-containing protein</fullName>
    </recommendedName>
</protein>
<gene>
    <name evidence="3" type="ORF">ACFPJA_02105</name>
</gene>
<dbReference type="AlphaFoldDB" id="A0ABD5QMV9"/>
<keyword evidence="4" id="KW-1185">Reference proteome</keyword>
<feature type="compositionally biased region" description="Polar residues" evidence="1">
    <location>
        <begin position="26"/>
        <end position="46"/>
    </location>
</feature>
<comment type="caution">
    <text evidence="3">The sequence shown here is derived from an EMBL/GenBank/DDBJ whole genome shotgun (WGS) entry which is preliminary data.</text>
</comment>
<evidence type="ECO:0008006" key="5">
    <source>
        <dbReference type="Google" id="ProtNLM"/>
    </source>
</evidence>
<accession>A0ABD5QMV9</accession>
<dbReference type="EMBL" id="JBHSKV010000001">
    <property type="protein sequence ID" value="MFC5133523.1"/>
    <property type="molecule type" value="Genomic_DNA"/>
</dbReference>
<dbReference type="Proteomes" id="UP001596145">
    <property type="component" value="Unassembled WGS sequence"/>
</dbReference>
<name>A0ABD5QMV9_9EURY</name>
<sequence length="243" mass="26429">MTLDGFSRFAVYGVNETDGQEPGDGTNETDPGTEPGTNETDGTTAPTCGDGQCTGNETWDSCPGDCPKPDRVVEAESVLNAAEGNISQGDPGYSAFQQAQKAYENENFERAAELATQALEQYRETQQEGQTVPWLPIIVGVLGVVLVGAFVLKRRTASGIVNGESGNDRDEAGLDTPAHEVDDRLDEVSDRVRDAIQAGTYPKRTRERIYELLNEAIEAVQQDDYLKAKRVLDHLENVMDENA</sequence>
<feature type="transmembrane region" description="Helical" evidence="2">
    <location>
        <begin position="134"/>
        <end position="152"/>
    </location>
</feature>
<dbReference type="RefSeq" id="WP_136516456.1">
    <property type="nucleotide sequence ID" value="NZ_JBHSKV010000001.1"/>
</dbReference>
<proteinExistence type="predicted"/>
<evidence type="ECO:0000256" key="1">
    <source>
        <dbReference type="SAM" id="MobiDB-lite"/>
    </source>
</evidence>
<keyword evidence="2" id="KW-0812">Transmembrane</keyword>
<keyword evidence="2" id="KW-1133">Transmembrane helix</keyword>
<feature type="region of interest" description="Disordered" evidence="1">
    <location>
        <begin position="1"/>
        <end position="49"/>
    </location>
</feature>
<organism evidence="3 4">
    <name type="scientific">Halorubrum glutamatedens</name>
    <dbReference type="NCBI Taxonomy" id="2707018"/>
    <lineage>
        <taxon>Archaea</taxon>
        <taxon>Methanobacteriati</taxon>
        <taxon>Methanobacteriota</taxon>
        <taxon>Stenosarchaea group</taxon>
        <taxon>Halobacteria</taxon>
        <taxon>Halobacteriales</taxon>
        <taxon>Haloferacaceae</taxon>
        <taxon>Halorubrum</taxon>
    </lineage>
</organism>
<evidence type="ECO:0000313" key="4">
    <source>
        <dbReference type="Proteomes" id="UP001596145"/>
    </source>
</evidence>
<evidence type="ECO:0000256" key="2">
    <source>
        <dbReference type="SAM" id="Phobius"/>
    </source>
</evidence>